<proteinExistence type="predicted"/>
<dbReference type="Proteomes" id="UP001521184">
    <property type="component" value="Unassembled WGS sequence"/>
</dbReference>
<feature type="compositionally biased region" description="Low complexity" evidence="1">
    <location>
        <begin position="32"/>
        <end position="46"/>
    </location>
</feature>
<evidence type="ECO:0000313" key="2">
    <source>
        <dbReference type="EMBL" id="KAL1640256.1"/>
    </source>
</evidence>
<protein>
    <submittedName>
        <fullName evidence="2">Uncharacterized protein</fullName>
    </submittedName>
</protein>
<feature type="compositionally biased region" description="Acidic residues" evidence="1">
    <location>
        <begin position="49"/>
        <end position="59"/>
    </location>
</feature>
<feature type="compositionally biased region" description="Polar residues" evidence="1">
    <location>
        <begin position="1"/>
        <end position="12"/>
    </location>
</feature>
<evidence type="ECO:0000313" key="3">
    <source>
        <dbReference type="Proteomes" id="UP001521184"/>
    </source>
</evidence>
<organism evidence="2 3">
    <name type="scientific">Diplodia intermedia</name>
    <dbReference type="NCBI Taxonomy" id="856260"/>
    <lineage>
        <taxon>Eukaryota</taxon>
        <taxon>Fungi</taxon>
        <taxon>Dikarya</taxon>
        <taxon>Ascomycota</taxon>
        <taxon>Pezizomycotina</taxon>
        <taxon>Dothideomycetes</taxon>
        <taxon>Dothideomycetes incertae sedis</taxon>
        <taxon>Botryosphaeriales</taxon>
        <taxon>Botryosphaeriaceae</taxon>
        <taxon>Diplodia</taxon>
    </lineage>
</organism>
<gene>
    <name evidence="2" type="ORF">SLS58_007072</name>
</gene>
<reference evidence="2 3" key="1">
    <citation type="journal article" date="2023" name="Plant Dis.">
        <title>First Report of Diplodia intermedia Causing Canker and Dieback Diseases on Apple Trees in Canada.</title>
        <authorList>
            <person name="Ellouze W."/>
            <person name="Ilyukhin E."/>
            <person name="Sulman M."/>
            <person name="Ali S."/>
        </authorList>
    </citation>
    <scope>NUCLEOTIDE SEQUENCE [LARGE SCALE GENOMIC DNA]</scope>
    <source>
        <strain evidence="2 3">M45-28</strain>
    </source>
</reference>
<accession>A0ABR3TL40</accession>
<name>A0ABR3TL40_9PEZI</name>
<comment type="caution">
    <text evidence="2">The sequence shown here is derived from an EMBL/GenBank/DDBJ whole genome shotgun (WGS) entry which is preliminary data.</text>
</comment>
<feature type="region of interest" description="Disordered" evidence="1">
    <location>
        <begin position="1"/>
        <end position="63"/>
    </location>
</feature>
<keyword evidence="3" id="KW-1185">Reference proteome</keyword>
<feature type="compositionally biased region" description="Basic and acidic residues" evidence="1">
    <location>
        <begin position="18"/>
        <end position="31"/>
    </location>
</feature>
<dbReference type="EMBL" id="JAKEKT020000052">
    <property type="protein sequence ID" value="KAL1640256.1"/>
    <property type="molecule type" value="Genomic_DNA"/>
</dbReference>
<sequence length="126" mass="13621">MDATNDNTNEGAQAQAHAEPEDATKDEESHQHSQASSISSASPPHAAVDDADDDVEEPDPANWVDCETFRAQAHVAMAIRRRRRGERDDGEGVAAMHRETTDEVVDMILHVAARGAEHAGRDVVGE</sequence>
<evidence type="ECO:0000256" key="1">
    <source>
        <dbReference type="SAM" id="MobiDB-lite"/>
    </source>
</evidence>